<accession>A0A379S5P0</accession>
<name>A0A379S5P0_SALER</name>
<sequence>MDIEPAELAQLMESAEAVPELAGDDDTGLTDEPKAFDTDSPMESVLALLSGKVPDDVLEKIKSALAPATDEDPEIKEADVKPDDVKVDKPAMDAAIRLATDQATKRAAENFRAVRVAETEVRPLIGDVVAMDCAEEVYRTALEQTGIDIQGIHPSAYRSMVKFAVEQKQTAKGPRVAMDQASASTFAADFPGAKLKRGY</sequence>
<dbReference type="EMBL" id="UGWZ01000001">
    <property type="protein sequence ID" value="SUG14764.1"/>
    <property type="molecule type" value="Genomic_DNA"/>
</dbReference>
<evidence type="ECO:0000256" key="1">
    <source>
        <dbReference type="SAM" id="MobiDB-lite"/>
    </source>
</evidence>
<organism evidence="2 3">
    <name type="scientific">Salmonella enterica subsp. arizonae</name>
    <dbReference type="NCBI Taxonomy" id="59203"/>
    <lineage>
        <taxon>Bacteria</taxon>
        <taxon>Pseudomonadati</taxon>
        <taxon>Pseudomonadota</taxon>
        <taxon>Gammaproteobacteria</taxon>
        <taxon>Enterobacterales</taxon>
        <taxon>Enterobacteriaceae</taxon>
        <taxon>Salmonella</taxon>
    </lineage>
</organism>
<proteinExistence type="predicted"/>
<gene>
    <name evidence="2" type="ORF">NCTC7295_02410</name>
</gene>
<evidence type="ECO:0000313" key="3">
    <source>
        <dbReference type="Proteomes" id="UP000254124"/>
    </source>
</evidence>
<evidence type="ECO:0000313" key="2">
    <source>
        <dbReference type="EMBL" id="SUG14764.1"/>
    </source>
</evidence>
<dbReference type="AlphaFoldDB" id="A0A379S5P0"/>
<feature type="region of interest" description="Disordered" evidence="1">
    <location>
        <begin position="1"/>
        <end position="39"/>
    </location>
</feature>
<protein>
    <submittedName>
        <fullName evidence="2">Uncharacterized protein</fullName>
    </submittedName>
</protein>
<dbReference type="Proteomes" id="UP000254124">
    <property type="component" value="Unassembled WGS sequence"/>
</dbReference>
<reference evidence="2 3" key="1">
    <citation type="submission" date="2018-06" db="EMBL/GenBank/DDBJ databases">
        <authorList>
            <consortium name="Pathogen Informatics"/>
            <person name="Doyle S."/>
        </authorList>
    </citation>
    <scope>NUCLEOTIDE SEQUENCE [LARGE SCALE GENOMIC DNA]</scope>
    <source>
        <strain evidence="2 3">NCTC7295</strain>
    </source>
</reference>